<name>A0ABN4BPM0_DEHRP</name>
<dbReference type="Proteomes" id="UP000018934">
    <property type="component" value="Chromosome"/>
</dbReference>
<accession>A0ABN4BPM0</accession>
<dbReference type="PROSITE" id="PS51063">
    <property type="entry name" value="HTH_CRP_2"/>
    <property type="match status" value="1"/>
</dbReference>
<dbReference type="InterPro" id="IPR036388">
    <property type="entry name" value="WH-like_DNA-bd_sf"/>
</dbReference>
<feature type="domain" description="HTH crp-type" evidence="4">
    <location>
        <begin position="143"/>
        <end position="216"/>
    </location>
</feature>
<organism evidence="5 6">
    <name type="scientific">Dehalobacter restrictus (strain DSM 9455 / PER-K23)</name>
    <dbReference type="NCBI Taxonomy" id="871738"/>
    <lineage>
        <taxon>Bacteria</taxon>
        <taxon>Bacillati</taxon>
        <taxon>Bacillota</taxon>
        <taxon>Clostridia</taxon>
        <taxon>Eubacteriales</taxon>
        <taxon>Desulfitobacteriaceae</taxon>
        <taxon>Dehalobacter</taxon>
    </lineage>
</organism>
<dbReference type="CDD" id="cd00038">
    <property type="entry name" value="CAP_ED"/>
    <property type="match status" value="1"/>
</dbReference>
<dbReference type="RefSeq" id="WP_025205306.1">
    <property type="nucleotide sequence ID" value="NZ_CP007033.1"/>
</dbReference>
<evidence type="ECO:0000259" key="4">
    <source>
        <dbReference type="PROSITE" id="PS51063"/>
    </source>
</evidence>
<keyword evidence="3" id="KW-0804">Transcription</keyword>
<dbReference type="InterPro" id="IPR000595">
    <property type="entry name" value="cNMP-bd_dom"/>
</dbReference>
<dbReference type="SUPFAM" id="SSF51206">
    <property type="entry name" value="cAMP-binding domain-like"/>
    <property type="match status" value="1"/>
</dbReference>
<protein>
    <submittedName>
        <fullName evidence="5">Crp/Fnr family transcription regulator</fullName>
    </submittedName>
</protein>
<gene>
    <name evidence="5" type="ORF">DEHRE_04185</name>
</gene>
<proteinExistence type="predicted"/>
<dbReference type="InterPro" id="IPR012318">
    <property type="entry name" value="HTH_CRP"/>
</dbReference>
<dbReference type="InterPro" id="IPR018490">
    <property type="entry name" value="cNMP-bd_dom_sf"/>
</dbReference>
<dbReference type="InterPro" id="IPR014710">
    <property type="entry name" value="RmlC-like_jellyroll"/>
</dbReference>
<evidence type="ECO:0000313" key="6">
    <source>
        <dbReference type="Proteomes" id="UP000018934"/>
    </source>
</evidence>
<evidence type="ECO:0000313" key="5">
    <source>
        <dbReference type="EMBL" id="AHF09373.1"/>
    </source>
</evidence>
<dbReference type="EMBL" id="CP007033">
    <property type="protein sequence ID" value="AHF09373.1"/>
    <property type="molecule type" value="Genomic_DNA"/>
</dbReference>
<keyword evidence="6" id="KW-1185">Reference proteome</keyword>
<dbReference type="SUPFAM" id="SSF46785">
    <property type="entry name" value="Winged helix' DNA-binding domain"/>
    <property type="match status" value="1"/>
</dbReference>
<dbReference type="Pfam" id="PF13545">
    <property type="entry name" value="HTH_Crp_2"/>
    <property type="match status" value="1"/>
</dbReference>
<keyword evidence="2" id="KW-0238">DNA-binding</keyword>
<dbReference type="Gene3D" id="1.10.10.10">
    <property type="entry name" value="Winged helix-like DNA-binding domain superfamily/Winged helix DNA-binding domain"/>
    <property type="match status" value="1"/>
</dbReference>
<evidence type="ECO:0000256" key="3">
    <source>
        <dbReference type="ARBA" id="ARBA00023163"/>
    </source>
</evidence>
<dbReference type="SMART" id="SM00419">
    <property type="entry name" value="HTH_CRP"/>
    <property type="match status" value="1"/>
</dbReference>
<reference evidence="5 6" key="1">
    <citation type="journal article" date="2013" name="Stand. Genomic Sci.">
        <title>Complete genome sequence of Dehalobacter restrictus PER-K23(T.).</title>
        <authorList>
            <person name="Kruse T."/>
            <person name="Maillard J."/>
            <person name="Goodwin L."/>
            <person name="Woyke T."/>
            <person name="Teshima H."/>
            <person name="Bruce D."/>
            <person name="Detter C."/>
            <person name="Tapia R."/>
            <person name="Han C."/>
            <person name="Huntemann M."/>
            <person name="Wei C.L."/>
            <person name="Han J."/>
            <person name="Chen A."/>
            <person name="Kyrpides N."/>
            <person name="Szeto E."/>
            <person name="Markowitz V."/>
            <person name="Ivanova N."/>
            <person name="Pagani I."/>
            <person name="Pati A."/>
            <person name="Pitluck S."/>
            <person name="Nolan M."/>
            <person name="Holliger C."/>
            <person name="Smidt H."/>
        </authorList>
    </citation>
    <scope>NUCLEOTIDE SEQUENCE [LARGE SCALE GENOMIC DNA]</scope>
    <source>
        <strain evidence="6">DSM 9455</strain>
    </source>
</reference>
<dbReference type="Pfam" id="PF00027">
    <property type="entry name" value="cNMP_binding"/>
    <property type="match status" value="1"/>
</dbReference>
<evidence type="ECO:0000256" key="2">
    <source>
        <dbReference type="ARBA" id="ARBA00023125"/>
    </source>
</evidence>
<dbReference type="InterPro" id="IPR036390">
    <property type="entry name" value="WH_DNA-bd_sf"/>
</dbReference>
<evidence type="ECO:0000256" key="1">
    <source>
        <dbReference type="ARBA" id="ARBA00023015"/>
    </source>
</evidence>
<keyword evidence="1" id="KW-0805">Transcription regulation</keyword>
<sequence>MKETLKEQLIPDSFHPIERLQNFVHMGVVRNYQKGETVVLPGETIDRIIYVLSGKLTVNFLNDDGRQKLMYKAGQYSIVDRLFPLENCFVHVISEEKSKICFFTKEQLFIIFKQDDEILNEFLVNYSSKCFHFMNGSKEMALYNPSIRVLRLIHELCLTEGKVVDNVYEIDVKLSQRAISEMTGVHFVTICRVFSWLKKENILQKTTNKIIINDLERLKEIINENSKN</sequence>
<dbReference type="Gene3D" id="2.60.120.10">
    <property type="entry name" value="Jelly Rolls"/>
    <property type="match status" value="1"/>
</dbReference>